<organism evidence="6 7">
    <name type="scientific">Rhipicephalus sanguineus</name>
    <name type="common">Brown dog tick</name>
    <name type="synonym">Ixodes sanguineus</name>
    <dbReference type="NCBI Taxonomy" id="34632"/>
    <lineage>
        <taxon>Eukaryota</taxon>
        <taxon>Metazoa</taxon>
        <taxon>Ecdysozoa</taxon>
        <taxon>Arthropoda</taxon>
        <taxon>Chelicerata</taxon>
        <taxon>Arachnida</taxon>
        <taxon>Acari</taxon>
        <taxon>Parasitiformes</taxon>
        <taxon>Ixodida</taxon>
        <taxon>Ixodoidea</taxon>
        <taxon>Ixodidae</taxon>
        <taxon>Rhipicephalinae</taxon>
        <taxon>Rhipicephalus</taxon>
        <taxon>Rhipicephalus</taxon>
    </lineage>
</organism>
<keyword evidence="4" id="KW-0812">Transmembrane</keyword>
<dbReference type="VEuPathDB" id="VectorBase:RSAN_050204"/>
<dbReference type="Proteomes" id="UP000821837">
    <property type="component" value="Chromosome 8"/>
</dbReference>
<gene>
    <name evidence="6" type="ORF">HPB52_010589</name>
</gene>
<evidence type="ECO:0000313" key="7">
    <source>
        <dbReference type="Proteomes" id="UP000821837"/>
    </source>
</evidence>
<proteinExistence type="predicted"/>
<dbReference type="Pfam" id="PF00057">
    <property type="entry name" value="Ldl_recept_a"/>
    <property type="match status" value="1"/>
</dbReference>
<dbReference type="PANTHER" id="PTHR24652:SF69">
    <property type="entry name" value="CUB DOMAIN-CONTAINING PROTEIN"/>
    <property type="match status" value="1"/>
</dbReference>
<dbReference type="PROSITE" id="PS01180">
    <property type="entry name" value="CUB"/>
    <property type="match status" value="1"/>
</dbReference>
<accession>A0A9D4PF59</accession>
<dbReference type="PANTHER" id="PTHR24652">
    <property type="entry name" value="LOW-DENSITY LIPOPROTEIN RECEPTOR CLASS A DOMAIN-CONTAINING PROTEIN 2"/>
    <property type="match status" value="1"/>
</dbReference>
<evidence type="ECO:0000313" key="6">
    <source>
        <dbReference type="EMBL" id="KAH7939317.1"/>
    </source>
</evidence>
<evidence type="ECO:0000256" key="1">
    <source>
        <dbReference type="ARBA" id="ARBA00023157"/>
    </source>
</evidence>
<keyword evidence="7" id="KW-1185">Reference proteome</keyword>
<reference evidence="6" key="1">
    <citation type="journal article" date="2020" name="Cell">
        <title>Large-Scale Comparative Analyses of Tick Genomes Elucidate Their Genetic Diversity and Vector Capacities.</title>
        <authorList>
            <consortium name="Tick Genome and Microbiome Consortium (TIGMIC)"/>
            <person name="Jia N."/>
            <person name="Wang J."/>
            <person name="Shi W."/>
            <person name="Du L."/>
            <person name="Sun Y."/>
            <person name="Zhan W."/>
            <person name="Jiang J.F."/>
            <person name="Wang Q."/>
            <person name="Zhang B."/>
            <person name="Ji P."/>
            <person name="Bell-Sakyi L."/>
            <person name="Cui X.M."/>
            <person name="Yuan T.T."/>
            <person name="Jiang B.G."/>
            <person name="Yang W.F."/>
            <person name="Lam T.T."/>
            <person name="Chang Q.C."/>
            <person name="Ding S.J."/>
            <person name="Wang X.J."/>
            <person name="Zhu J.G."/>
            <person name="Ruan X.D."/>
            <person name="Zhao L."/>
            <person name="Wei J.T."/>
            <person name="Ye R.Z."/>
            <person name="Que T.C."/>
            <person name="Du C.H."/>
            <person name="Zhou Y.H."/>
            <person name="Cheng J.X."/>
            <person name="Dai P.F."/>
            <person name="Guo W.B."/>
            <person name="Han X.H."/>
            <person name="Huang E.J."/>
            <person name="Li L.F."/>
            <person name="Wei W."/>
            <person name="Gao Y.C."/>
            <person name="Liu J.Z."/>
            <person name="Shao H.Z."/>
            <person name="Wang X."/>
            <person name="Wang C.C."/>
            <person name="Yang T.C."/>
            <person name="Huo Q.B."/>
            <person name="Li W."/>
            <person name="Chen H.Y."/>
            <person name="Chen S.E."/>
            <person name="Zhou L.G."/>
            <person name="Ni X.B."/>
            <person name="Tian J.H."/>
            <person name="Sheng Y."/>
            <person name="Liu T."/>
            <person name="Pan Y.S."/>
            <person name="Xia L.Y."/>
            <person name="Li J."/>
            <person name="Zhao F."/>
            <person name="Cao W.C."/>
        </authorList>
    </citation>
    <scope>NUCLEOTIDE SEQUENCE</scope>
    <source>
        <strain evidence="6">Rsan-2018</strain>
    </source>
</reference>
<feature type="disulfide bond" evidence="2">
    <location>
        <begin position="169"/>
        <end position="184"/>
    </location>
</feature>
<dbReference type="InterPro" id="IPR002172">
    <property type="entry name" value="LDrepeatLR_classA_rpt"/>
</dbReference>
<feature type="disulfide bond" evidence="2">
    <location>
        <begin position="157"/>
        <end position="175"/>
    </location>
</feature>
<dbReference type="Gene3D" id="4.10.400.10">
    <property type="entry name" value="Low-density Lipoprotein Receptor"/>
    <property type="match status" value="1"/>
</dbReference>
<dbReference type="EMBL" id="JABSTV010001254">
    <property type="protein sequence ID" value="KAH7939317.1"/>
    <property type="molecule type" value="Genomic_DNA"/>
</dbReference>
<dbReference type="InterPro" id="IPR023415">
    <property type="entry name" value="LDLR_class-A_CS"/>
</dbReference>
<feature type="transmembrane region" description="Helical" evidence="4">
    <location>
        <begin position="190"/>
        <end position="214"/>
    </location>
</feature>
<evidence type="ECO:0000256" key="4">
    <source>
        <dbReference type="SAM" id="Phobius"/>
    </source>
</evidence>
<comment type="caution">
    <text evidence="2">Lacks conserved residue(s) required for the propagation of feature annotation.</text>
</comment>
<evidence type="ECO:0000256" key="2">
    <source>
        <dbReference type="PROSITE-ProRule" id="PRU00124"/>
    </source>
</evidence>
<dbReference type="AlphaFoldDB" id="A0A9D4PF59"/>
<name>A0A9D4PF59_RHISA</name>
<sequence length="266" mass="29481">MSDTCRTNGHQPLRFKLSNTGSLSMLTVRSQRDDSAPWWDISGSCTSTLIVTSPRRSRITMTIEELDMYAEPKENYCIDFLDVRPLDSLVSRFCGSLEDTYPKTFASVGNKLHFKWNFYTGAANTRGFTILLTAFTEPVRGKNCTAAHSARDAQFLCANGRCIDARWRCDKRDNCGDASDEKGCRDEGSFLVILSICACIVVVVVSGIMVTVVWMRFRKPPSQGATVTGMQTAYSIPVNSESSNTLPPYSQPSNTGTTVLRSGNRY</sequence>
<feature type="domain" description="CUB" evidence="5">
    <location>
        <begin position="5"/>
        <end position="135"/>
    </location>
</feature>
<keyword evidence="4" id="KW-0472">Membrane</keyword>
<dbReference type="InterPro" id="IPR042333">
    <property type="entry name" value="LRAD2/Mig-13-like"/>
</dbReference>
<dbReference type="Gene3D" id="2.60.120.290">
    <property type="entry name" value="Spermadhesin, CUB domain"/>
    <property type="match status" value="1"/>
</dbReference>
<reference evidence="6" key="2">
    <citation type="submission" date="2021-09" db="EMBL/GenBank/DDBJ databases">
        <authorList>
            <person name="Jia N."/>
            <person name="Wang J."/>
            <person name="Shi W."/>
            <person name="Du L."/>
            <person name="Sun Y."/>
            <person name="Zhan W."/>
            <person name="Jiang J."/>
            <person name="Wang Q."/>
            <person name="Zhang B."/>
            <person name="Ji P."/>
            <person name="Sakyi L.B."/>
            <person name="Cui X."/>
            <person name="Yuan T."/>
            <person name="Jiang B."/>
            <person name="Yang W."/>
            <person name="Lam T.T.-Y."/>
            <person name="Chang Q."/>
            <person name="Ding S."/>
            <person name="Wang X."/>
            <person name="Zhu J."/>
            <person name="Ruan X."/>
            <person name="Zhao L."/>
            <person name="Wei J."/>
            <person name="Que T."/>
            <person name="Du C."/>
            <person name="Cheng J."/>
            <person name="Dai P."/>
            <person name="Han X."/>
            <person name="Huang E."/>
            <person name="Gao Y."/>
            <person name="Liu J."/>
            <person name="Shao H."/>
            <person name="Ye R."/>
            <person name="Li L."/>
            <person name="Wei W."/>
            <person name="Wang X."/>
            <person name="Wang C."/>
            <person name="Huo Q."/>
            <person name="Li W."/>
            <person name="Guo W."/>
            <person name="Chen H."/>
            <person name="Chen S."/>
            <person name="Zhou L."/>
            <person name="Zhou L."/>
            <person name="Ni X."/>
            <person name="Tian J."/>
            <person name="Zhou Y."/>
            <person name="Sheng Y."/>
            <person name="Liu T."/>
            <person name="Pan Y."/>
            <person name="Xia L."/>
            <person name="Li J."/>
            <person name="Zhao F."/>
            <person name="Cao W."/>
        </authorList>
    </citation>
    <scope>NUCLEOTIDE SEQUENCE</scope>
    <source>
        <strain evidence="6">Rsan-2018</strain>
        <tissue evidence="6">Larvae</tissue>
    </source>
</reference>
<dbReference type="InterPro" id="IPR036055">
    <property type="entry name" value="LDL_receptor-like_sf"/>
</dbReference>
<keyword evidence="4" id="KW-1133">Transmembrane helix</keyword>
<dbReference type="PROSITE" id="PS50068">
    <property type="entry name" value="LDLRA_2"/>
    <property type="match status" value="1"/>
</dbReference>
<evidence type="ECO:0000259" key="5">
    <source>
        <dbReference type="PROSITE" id="PS01180"/>
    </source>
</evidence>
<dbReference type="InterPro" id="IPR035914">
    <property type="entry name" value="Sperma_CUB_dom_sf"/>
</dbReference>
<keyword evidence="1 2" id="KW-1015">Disulfide bond</keyword>
<dbReference type="SUPFAM" id="SSF49854">
    <property type="entry name" value="Spermadhesin, CUB domain"/>
    <property type="match status" value="1"/>
</dbReference>
<dbReference type="InterPro" id="IPR000859">
    <property type="entry name" value="CUB_dom"/>
</dbReference>
<dbReference type="SUPFAM" id="SSF57424">
    <property type="entry name" value="LDL receptor-like module"/>
    <property type="match status" value="1"/>
</dbReference>
<dbReference type="CDD" id="cd00112">
    <property type="entry name" value="LDLa"/>
    <property type="match status" value="1"/>
</dbReference>
<comment type="caution">
    <text evidence="6">The sequence shown here is derived from an EMBL/GenBank/DDBJ whole genome shotgun (WGS) entry which is preliminary data.</text>
</comment>
<evidence type="ECO:0000256" key="3">
    <source>
        <dbReference type="SAM" id="MobiDB-lite"/>
    </source>
</evidence>
<dbReference type="SMART" id="SM00192">
    <property type="entry name" value="LDLa"/>
    <property type="match status" value="1"/>
</dbReference>
<protein>
    <recommendedName>
        <fullName evidence="5">CUB domain-containing protein</fullName>
    </recommendedName>
</protein>
<feature type="region of interest" description="Disordered" evidence="3">
    <location>
        <begin position="242"/>
        <end position="266"/>
    </location>
</feature>
<dbReference type="PROSITE" id="PS01209">
    <property type="entry name" value="LDLRA_1"/>
    <property type="match status" value="1"/>
</dbReference>